<dbReference type="PANTHER" id="PTHR32432:SF3">
    <property type="entry name" value="ETHANOLAMINE UTILIZATION PROTEIN EUTJ"/>
    <property type="match status" value="1"/>
</dbReference>
<keyword evidence="2" id="KW-0472">Membrane</keyword>
<dbReference type="InterPro" id="IPR050696">
    <property type="entry name" value="FtsA/MreB"/>
</dbReference>
<dbReference type="Gene3D" id="3.30.420.40">
    <property type="match status" value="2"/>
</dbReference>
<evidence type="ECO:0000313" key="4">
    <source>
        <dbReference type="Proteomes" id="UP000003136"/>
    </source>
</evidence>
<feature type="transmembrane region" description="Helical" evidence="2">
    <location>
        <begin position="365"/>
        <end position="386"/>
    </location>
</feature>
<feature type="region of interest" description="Disordered" evidence="1">
    <location>
        <begin position="525"/>
        <end position="575"/>
    </location>
</feature>
<reference evidence="3 4" key="2">
    <citation type="submission" date="2008-11" db="EMBL/GenBank/DDBJ databases">
        <authorList>
            <person name="Fulton L."/>
            <person name="Clifton S."/>
            <person name="Fulton B."/>
            <person name="Xu J."/>
            <person name="Minx P."/>
            <person name="Pepin K.H."/>
            <person name="Johnson M."/>
            <person name="Bhonagiri V."/>
            <person name="Nash W.E."/>
            <person name="Mardis E.R."/>
            <person name="Wilson R.K."/>
        </authorList>
    </citation>
    <scope>NUCLEOTIDE SEQUENCE [LARGE SCALE GENOMIC DNA]</scope>
    <source>
        <strain evidence="3 4">ATCC 43243</strain>
    </source>
</reference>
<dbReference type="InterPro" id="IPR007813">
    <property type="entry name" value="PilN"/>
</dbReference>
<evidence type="ECO:0000313" key="3">
    <source>
        <dbReference type="EMBL" id="EEC57023.1"/>
    </source>
</evidence>
<comment type="caution">
    <text evidence="3">The sequence shown here is derived from an EMBL/GenBank/DDBJ whole genome shotgun (WGS) entry which is preliminary data.</text>
</comment>
<dbReference type="AlphaFoldDB" id="B7ATN9"/>
<reference evidence="3 4" key="1">
    <citation type="submission" date="2008-11" db="EMBL/GenBank/DDBJ databases">
        <title>Draft genome sequence of Bacteroides pectinophilus (ATCC 43243).</title>
        <authorList>
            <person name="Sudarsanam P."/>
            <person name="Ley R."/>
            <person name="Guruge J."/>
            <person name="Turnbaugh P.J."/>
            <person name="Mahowald M."/>
            <person name="Liep D."/>
            <person name="Gordon J."/>
        </authorList>
    </citation>
    <scope>NUCLEOTIDE SEQUENCE [LARGE SCALE GENOMIC DNA]</scope>
    <source>
        <strain evidence="3 4">ATCC 43243</strain>
    </source>
</reference>
<feature type="compositionally biased region" description="Low complexity" evidence="1">
    <location>
        <begin position="560"/>
        <end position="575"/>
    </location>
</feature>
<proteinExistence type="predicted"/>
<dbReference type="HOGENOM" id="CLU_023727_0_0_9"/>
<keyword evidence="2" id="KW-0812">Transmembrane</keyword>
<organism evidence="3 4">
    <name type="scientific">[Bacteroides] pectinophilus ATCC 43243</name>
    <dbReference type="NCBI Taxonomy" id="483218"/>
    <lineage>
        <taxon>Bacteria</taxon>
        <taxon>Bacillati</taxon>
        <taxon>Bacillota</taxon>
        <taxon>Clostridia</taxon>
        <taxon>Eubacteriales</taxon>
    </lineage>
</organism>
<dbReference type="CDD" id="cd24049">
    <property type="entry name" value="ASKHA_NBD_PilM"/>
    <property type="match status" value="1"/>
</dbReference>
<dbReference type="Gene3D" id="3.30.1490.300">
    <property type="match status" value="1"/>
</dbReference>
<dbReference type="PANTHER" id="PTHR32432">
    <property type="entry name" value="CELL DIVISION PROTEIN FTSA-RELATED"/>
    <property type="match status" value="1"/>
</dbReference>
<sequence>MANKGNRTLSISINNEYIKICELSRKNNKLTTIHKAVTVPTPPRCYNDGTIRDRAELAKAIKVAIDSNRMESTKAIFSIASSKVATKEVIIPNVKNNKIADIIMTNASEYFPVNLDEYIINFEVLEKLEYENQDTKIKVLVMAMPEAMINAYYDLAGSLGLEVKAIDYVGNSTYQTLKLQVDNSPSIVIQVENDATIVNILDNNVLQLQRTIPYGKSVVVNALMDSMRIKYDPALKMLQDQQLIHASFDGDPVTESLNYLVTNVNRILDYYVTRNSNRPIEKAYIIGNATTMLGFKELFTNELKLPIESIDELAGIVTDKKTYVEAVTIPTYIINIGAFLKPVNFVPRSVQDEVKSKDDIRIFKVILGASIVGSVVLIVSSFAMMMSAKAERDSAQSSVNQVKGIESVVNSYYEAKDTAADALAFQILTYNNNDSLAGFITSLEQNLPSDVTIKSMSSNSGEVTMSGVTSSKSSLALLVQRLKSVKNVQDVLIGSEAEVEDNEGVKSITFSMTCTFTLDASLNPTQSATQSDKASSQKKTVTSPSVAAATQSAQRQTGSAATPAATQAAGATKAR</sequence>
<evidence type="ECO:0000256" key="2">
    <source>
        <dbReference type="SAM" id="Phobius"/>
    </source>
</evidence>
<dbReference type="EMBL" id="ABVQ01000036">
    <property type="protein sequence ID" value="EEC57023.1"/>
    <property type="molecule type" value="Genomic_DNA"/>
</dbReference>
<dbReference type="Pfam" id="PF05137">
    <property type="entry name" value="PilN"/>
    <property type="match status" value="1"/>
</dbReference>
<evidence type="ECO:0000256" key="1">
    <source>
        <dbReference type="SAM" id="MobiDB-lite"/>
    </source>
</evidence>
<dbReference type="eggNOG" id="COG4972">
    <property type="taxonomic scope" value="Bacteria"/>
</dbReference>
<name>B7ATN9_9FIRM</name>
<dbReference type="Proteomes" id="UP000003136">
    <property type="component" value="Unassembled WGS sequence"/>
</dbReference>
<feature type="compositionally biased region" description="Polar residues" evidence="1">
    <location>
        <begin position="525"/>
        <end position="559"/>
    </location>
</feature>
<keyword evidence="2" id="KW-1133">Transmembrane helix</keyword>
<dbReference type="InterPro" id="IPR005883">
    <property type="entry name" value="PilM"/>
</dbReference>
<gene>
    <name evidence="3" type="ORF">BACPEC_01511</name>
</gene>
<dbReference type="STRING" id="483218.BACPEC_01511"/>
<protein>
    <recommendedName>
        <fullName evidence="5">SHS2 domain-containing protein</fullName>
    </recommendedName>
</protein>
<accession>B7ATN9</accession>
<dbReference type="Pfam" id="PF11104">
    <property type="entry name" value="PilM_2"/>
    <property type="match status" value="1"/>
</dbReference>
<evidence type="ECO:0008006" key="5">
    <source>
        <dbReference type="Google" id="ProtNLM"/>
    </source>
</evidence>
<keyword evidence="4" id="KW-1185">Reference proteome</keyword>